<comment type="similarity">
    <text evidence="1">Belongs to the protein kinase superfamily. STE Ser/Thr protein kinase family. MAP kinase kinase kinase subfamily.</text>
</comment>
<dbReference type="AlphaFoldDB" id="A0AA36D129"/>
<dbReference type="InterPro" id="IPR017441">
    <property type="entry name" value="Protein_kinase_ATP_BS"/>
</dbReference>
<name>A0AA36D129_9BILA</name>
<evidence type="ECO:0000256" key="1">
    <source>
        <dbReference type="ARBA" id="ARBA00006529"/>
    </source>
</evidence>
<feature type="non-terminal residue" evidence="10">
    <location>
        <position position="676"/>
    </location>
</feature>
<evidence type="ECO:0000256" key="7">
    <source>
        <dbReference type="PROSITE-ProRule" id="PRU10141"/>
    </source>
</evidence>
<evidence type="ECO:0000259" key="9">
    <source>
        <dbReference type="PROSITE" id="PS50011"/>
    </source>
</evidence>
<evidence type="ECO:0000256" key="4">
    <source>
        <dbReference type="ARBA" id="ARBA00022741"/>
    </source>
</evidence>
<feature type="coiled-coil region" evidence="8">
    <location>
        <begin position="457"/>
        <end position="491"/>
    </location>
</feature>
<dbReference type="Proteomes" id="UP001177023">
    <property type="component" value="Unassembled WGS sequence"/>
</dbReference>
<keyword evidence="4 7" id="KW-0547">Nucleotide-binding</keyword>
<dbReference type="GO" id="GO:0043123">
    <property type="term" value="P:positive regulation of canonical NF-kappaB signal transduction"/>
    <property type="evidence" value="ECO:0007669"/>
    <property type="project" value="TreeGrafter"/>
</dbReference>
<comment type="caution">
    <text evidence="10">The sequence shown here is derived from an EMBL/GenBank/DDBJ whole genome shotgun (WGS) entry which is preliminary data.</text>
</comment>
<dbReference type="GO" id="GO:0007254">
    <property type="term" value="P:JNK cascade"/>
    <property type="evidence" value="ECO:0007669"/>
    <property type="project" value="TreeGrafter"/>
</dbReference>
<dbReference type="EMBL" id="CATQJA010002651">
    <property type="protein sequence ID" value="CAJ0577618.1"/>
    <property type="molecule type" value="Genomic_DNA"/>
</dbReference>
<feature type="binding site" evidence="7">
    <location>
        <position position="45"/>
    </location>
    <ligand>
        <name>ATP</name>
        <dbReference type="ChEBI" id="CHEBI:30616"/>
    </ligand>
</feature>
<protein>
    <recommendedName>
        <fullName evidence="9">Protein kinase domain-containing protein</fullName>
    </recommendedName>
</protein>
<dbReference type="InterPro" id="IPR011009">
    <property type="entry name" value="Kinase-like_dom_sf"/>
</dbReference>
<keyword evidence="6 7" id="KW-0067">ATP-binding</keyword>
<evidence type="ECO:0000256" key="5">
    <source>
        <dbReference type="ARBA" id="ARBA00022777"/>
    </source>
</evidence>
<reference evidence="10" key="1">
    <citation type="submission" date="2023-06" db="EMBL/GenBank/DDBJ databases">
        <authorList>
            <person name="Delattre M."/>
        </authorList>
    </citation>
    <scope>NUCLEOTIDE SEQUENCE</scope>
    <source>
        <strain evidence="10">AF72</strain>
    </source>
</reference>
<feature type="domain" description="Protein kinase" evidence="9">
    <location>
        <begin position="17"/>
        <end position="278"/>
    </location>
</feature>
<dbReference type="GO" id="GO:0005524">
    <property type="term" value="F:ATP binding"/>
    <property type="evidence" value="ECO:0007669"/>
    <property type="project" value="UniProtKB-UniRule"/>
</dbReference>
<keyword evidence="2" id="KW-0723">Serine/threonine-protein kinase</keyword>
<dbReference type="Pfam" id="PF00069">
    <property type="entry name" value="Pkinase"/>
    <property type="match status" value="1"/>
</dbReference>
<keyword evidence="3" id="KW-0808">Transferase</keyword>
<evidence type="ECO:0000256" key="3">
    <source>
        <dbReference type="ARBA" id="ARBA00022679"/>
    </source>
</evidence>
<dbReference type="GO" id="GO:0004709">
    <property type="term" value="F:MAP kinase kinase kinase activity"/>
    <property type="evidence" value="ECO:0007669"/>
    <property type="project" value="TreeGrafter"/>
</dbReference>
<dbReference type="InterPro" id="IPR000719">
    <property type="entry name" value="Prot_kinase_dom"/>
</dbReference>
<sequence>MAQAQAKKFQKAKAKFSWDGRRLGDGTFGMVVPAKHKYLGDVAIKFSFRVEHDALLHKEFGLLSTVGQFHPNMIRVYGMVVHPNRRQNAVQPGMVMEMMGGGDLDIMIYEEKWDYDLGHIINWMQQILRALCHLHANDIIHRDVKPRNILLSEDHFTVKLCDFGLTRLEQHTMTPAQGSAYWLAPECLNENYDRKSDVFASAIIFWQLLSRRKLHDDRKGNHLHAMMCDKELRPPRIECDDNIWELITSAWVTSTDDRLSSKEMLGELQKLSTANPWPGPLVEFGTSPSVGPSVNTSRRGSAQIVEVIEESERMVMISEVLLDGLTGKASTSSKMMFEMSTQTSDVEEPEPDDHDFHNEATIMATSWRVEDTREDSRRSDALMAESGIGDSLRGLEASTRSAMDIDGESEQLTIIGDSWQDADGVKPGERSVSRHSYSWDVNKVEAVSTEELDAEIRREKQLQAQALFDELEELRLTCALLQSRIDAYEAVEKERNEQEEVTKCQLVADQTERESGFSDGAATPIEPILETHFNEIMQFMLAGEADGDKIRMLINFLGHVRGVLDENVSMAGLLCPDVGLMEELDGIVRVVSGIIRSNAAFIYKRAKKRDGADPERFRAGFLICQHEISHRPLAHVQKLLDREIQVMAKQRHLHGNAQLGKLYQAMIDFLEVIRWA</sequence>
<dbReference type="SUPFAM" id="SSF56112">
    <property type="entry name" value="Protein kinase-like (PK-like)"/>
    <property type="match status" value="1"/>
</dbReference>
<keyword evidence="11" id="KW-1185">Reference proteome</keyword>
<dbReference type="PROSITE" id="PS00107">
    <property type="entry name" value="PROTEIN_KINASE_ATP"/>
    <property type="match status" value="1"/>
</dbReference>
<gene>
    <name evidence="10" type="ORF">MSPICULIGERA_LOCUS15888</name>
</gene>
<evidence type="ECO:0000256" key="6">
    <source>
        <dbReference type="ARBA" id="ARBA00022840"/>
    </source>
</evidence>
<organism evidence="10 11">
    <name type="scientific">Mesorhabditis spiculigera</name>
    <dbReference type="NCBI Taxonomy" id="96644"/>
    <lineage>
        <taxon>Eukaryota</taxon>
        <taxon>Metazoa</taxon>
        <taxon>Ecdysozoa</taxon>
        <taxon>Nematoda</taxon>
        <taxon>Chromadorea</taxon>
        <taxon>Rhabditida</taxon>
        <taxon>Rhabditina</taxon>
        <taxon>Rhabditomorpha</taxon>
        <taxon>Rhabditoidea</taxon>
        <taxon>Rhabditidae</taxon>
        <taxon>Mesorhabditinae</taxon>
        <taxon>Mesorhabditis</taxon>
    </lineage>
</organism>
<evidence type="ECO:0000313" key="10">
    <source>
        <dbReference type="EMBL" id="CAJ0577618.1"/>
    </source>
</evidence>
<dbReference type="PANTHER" id="PTHR46716:SF1">
    <property type="entry name" value="MITOGEN-ACTIVATED PROTEIN KINASE KINASE KINASE 7"/>
    <property type="match status" value="1"/>
</dbReference>
<dbReference type="SMART" id="SM00220">
    <property type="entry name" value="S_TKc"/>
    <property type="match status" value="1"/>
</dbReference>
<keyword evidence="8" id="KW-0175">Coiled coil</keyword>
<evidence type="ECO:0000256" key="8">
    <source>
        <dbReference type="SAM" id="Coils"/>
    </source>
</evidence>
<dbReference type="GO" id="GO:0019899">
    <property type="term" value="F:enzyme binding"/>
    <property type="evidence" value="ECO:0007669"/>
    <property type="project" value="UniProtKB-ARBA"/>
</dbReference>
<dbReference type="Gene3D" id="1.10.510.10">
    <property type="entry name" value="Transferase(Phosphotransferase) domain 1"/>
    <property type="match status" value="1"/>
</dbReference>
<dbReference type="PROSITE" id="PS50011">
    <property type="entry name" value="PROTEIN_KINASE_DOM"/>
    <property type="match status" value="1"/>
</dbReference>
<proteinExistence type="inferred from homology"/>
<evidence type="ECO:0000313" key="11">
    <source>
        <dbReference type="Proteomes" id="UP001177023"/>
    </source>
</evidence>
<accession>A0AA36D129</accession>
<dbReference type="PROSITE" id="PS00108">
    <property type="entry name" value="PROTEIN_KINASE_ST"/>
    <property type="match status" value="1"/>
</dbReference>
<evidence type="ECO:0000256" key="2">
    <source>
        <dbReference type="ARBA" id="ARBA00022527"/>
    </source>
</evidence>
<dbReference type="GO" id="GO:0006955">
    <property type="term" value="P:immune response"/>
    <property type="evidence" value="ECO:0007669"/>
    <property type="project" value="TreeGrafter"/>
</dbReference>
<dbReference type="PANTHER" id="PTHR46716">
    <property type="entry name" value="MITOGEN-ACTIVATED PROTEIN KINASE KINASE KINASE 7"/>
    <property type="match status" value="1"/>
</dbReference>
<keyword evidence="5" id="KW-0418">Kinase</keyword>
<dbReference type="InterPro" id="IPR008271">
    <property type="entry name" value="Ser/Thr_kinase_AS"/>
</dbReference>